<organism evidence="1 2">
    <name type="scientific">Candidatus Taylorbacteria bacterium RIFCSPHIGHO2_12_FULL_45_16</name>
    <dbReference type="NCBI Taxonomy" id="1802315"/>
    <lineage>
        <taxon>Bacteria</taxon>
        <taxon>Candidatus Tayloriibacteriota</taxon>
    </lineage>
</organism>
<evidence type="ECO:0000313" key="2">
    <source>
        <dbReference type="Proteomes" id="UP000178089"/>
    </source>
</evidence>
<sequence>MATGLIAFIGFLPTVRAETIITDGFLLGDTVWDKVHSPYILSDTITVSSDMTLTIEPGVEVRADPASEYEPYMYIGGTLSAHGSEQDPIRIVDIFGITIDHGRADISYASIFMKGTLTFVGAEGYISTTTISNVADGIVSDGIGIENSLVTIQGSKIEGNGNGITVKDSSGIFQVKSNRLFLSDARNNAESSPRDKIQNPILDALAKIGLAKISHAFEFGPSYVTITGSSLLNNREAAIVNNTSIDVRAEHNWWGSVDGPRIIPADSSAVFGDIFAPNGLKGPIAYDPWLVYDPFETKVPSCCSSVVFLPGFEASRLYRLEQGLLGFDSSVNQLWEPNRNDDVRKLFLNPDGTSVDSAVYAGDPIGKALGLKDVYGSFMNFLDGLLADGKIAEWESFGYDWRRPVQQIAEGGTRRATTTRSLLETVEQLASRSRTGKVTLIAHSNGGLVVKYLVKTLTDMGKENLIDSVISVAVPYLGTPQAILGLLHGDNQSIFGGLILKKSVAKELGLNMSSAYSLIPSAGYFTKVFGPTIAYANGTTTSIDSSLKQNLFIGSRTNLALMKAAEIVHGILDPFSWPANIARWAIVGWGNKTAKGVVYSGTDLGKYNATTTSMGDGTVVAQSAAYNAGTTTAINLPLISKSAGKDIYHSNILGATATQKAIENLVMTNNHNQNAKIIEEELIKIPGVTIGEPDYSQEATFLVVSTHSPVELHVYDDDGNHTGMAPLPAGTDEEIEEGLYTYVENNIRGSSFEIYGDEDQPETYISLPDDGGQTYSVAIQGIGVGEFTYNVERIRGGDVLDSITYAGLPATPLMTASTTISTQVPRTDGTVIPIKLASSTPALKVDIDGNGSTDITVKANTKPDPKLFLESLEKTIIQLVGLTNRSKNIIRRIDRLQGFVKDGKLKKIHNNADKLKKVIKHKKVKLLSAAEKDQIVVMIDAFLAQFE</sequence>
<evidence type="ECO:0000313" key="1">
    <source>
        <dbReference type="EMBL" id="OHA28791.1"/>
    </source>
</evidence>
<dbReference type="SUPFAM" id="SSF53474">
    <property type="entry name" value="alpha/beta-Hydrolases"/>
    <property type="match status" value="1"/>
</dbReference>
<dbReference type="Pfam" id="PF02450">
    <property type="entry name" value="LCAT"/>
    <property type="match status" value="1"/>
</dbReference>
<comment type="caution">
    <text evidence="1">The sequence shown here is derived from an EMBL/GenBank/DDBJ whole genome shotgun (WGS) entry which is preliminary data.</text>
</comment>
<gene>
    <name evidence="1" type="ORF">A3F51_02310</name>
</gene>
<evidence type="ECO:0008006" key="3">
    <source>
        <dbReference type="Google" id="ProtNLM"/>
    </source>
</evidence>
<accession>A0A1G2N0Q9</accession>
<dbReference type="EMBL" id="MHRT01000007">
    <property type="protein sequence ID" value="OHA28791.1"/>
    <property type="molecule type" value="Genomic_DNA"/>
</dbReference>
<dbReference type="InterPro" id="IPR011050">
    <property type="entry name" value="Pectin_lyase_fold/virulence"/>
</dbReference>
<dbReference type="InterPro" id="IPR003386">
    <property type="entry name" value="LACT/PDAT_acylTrfase"/>
</dbReference>
<dbReference type="SUPFAM" id="SSF51126">
    <property type="entry name" value="Pectin lyase-like"/>
    <property type="match status" value="1"/>
</dbReference>
<dbReference type="Proteomes" id="UP000178089">
    <property type="component" value="Unassembled WGS sequence"/>
</dbReference>
<reference evidence="1 2" key="1">
    <citation type="journal article" date="2016" name="Nat. Commun.">
        <title>Thousands of microbial genomes shed light on interconnected biogeochemical processes in an aquifer system.</title>
        <authorList>
            <person name="Anantharaman K."/>
            <person name="Brown C.T."/>
            <person name="Hug L.A."/>
            <person name="Sharon I."/>
            <person name="Castelle C.J."/>
            <person name="Probst A.J."/>
            <person name="Thomas B.C."/>
            <person name="Singh A."/>
            <person name="Wilkins M.J."/>
            <person name="Karaoz U."/>
            <person name="Brodie E.L."/>
            <person name="Williams K.H."/>
            <person name="Hubbard S.S."/>
            <person name="Banfield J.F."/>
        </authorList>
    </citation>
    <scope>NUCLEOTIDE SEQUENCE [LARGE SCALE GENOMIC DNA]</scope>
</reference>
<proteinExistence type="predicted"/>
<dbReference type="GO" id="GO:0008374">
    <property type="term" value="F:O-acyltransferase activity"/>
    <property type="evidence" value="ECO:0007669"/>
    <property type="project" value="InterPro"/>
</dbReference>
<protein>
    <recommendedName>
        <fullName evidence="3">Lecithin:cholesterol acyltransferase</fullName>
    </recommendedName>
</protein>
<dbReference type="Gene3D" id="3.40.50.1820">
    <property type="entry name" value="alpha/beta hydrolase"/>
    <property type="match status" value="1"/>
</dbReference>
<dbReference type="InterPro" id="IPR029058">
    <property type="entry name" value="AB_hydrolase_fold"/>
</dbReference>
<dbReference type="GO" id="GO:0006629">
    <property type="term" value="P:lipid metabolic process"/>
    <property type="evidence" value="ECO:0007669"/>
    <property type="project" value="InterPro"/>
</dbReference>
<dbReference type="AlphaFoldDB" id="A0A1G2N0Q9"/>
<name>A0A1G2N0Q9_9BACT</name>
<dbReference type="PANTHER" id="PTHR11440">
    <property type="entry name" value="LECITHIN-CHOLESTEROL ACYLTRANSFERASE-RELATED"/>
    <property type="match status" value="1"/>
</dbReference>